<organism evidence="1 2">
    <name type="scientific">Arachis hypogaea</name>
    <name type="common">Peanut</name>
    <dbReference type="NCBI Taxonomy" id="3818"/>
    <lineage>
        <taxon>Eukaryota</taxon>
        <taxon>Viridiplantae</taxon>
        <taxon>Streptophyta</taxon>
        <taxon>Embryophyta</taxon>
        <taxon>Tracheophyta</taxon>
        <taxon>Spermatophyta</taxon>
        <taxon>Magnoliopsida</taxon>
        <taxon>eudicotyledons</taxon>
        <taxon>Gunneridae</taxon>
        <taxon>Pentapetalae</taxon>
        <taxon>rosids</taxon>
        <taxon>fabids</taxon>
        <taxon>Fabales</taxon>
        <taxon>Fabaceae</taxon>
        <taxon>Papilionoideae</taxon>
        <taxon>50 kb inversion clade</taxon>
        <taxon>dalbergioids sensu lato</taxon>
        <taxon>Dalbergieae</taxon>
        <taxon>Pterocarpus clade</taxon>
        <taxon>Arachis</taxon>
    </lineage>
</organism>
<sequence>MARFYLIHIKVQFVLVFSDFVQFQITHVTDEANMQGMLSSYHQTRAQASIIELYVEFEKIDDEPNIEWMGYNTKSDEELEGNYQIIGVVKNVKDDTMVEGDMTDIANALVGQHSFEEPSFMCTLNFDAMHALKFFEYVNIAPVVAADSEFVVRMEFDSREVVIGTIKEYTIQRGVDYRVYESEPTIFYAKCEASYEALSTSFVAMVAKEPSIAVEWIEFLVAISLPVVRTNIGLEIVYITRFRPLENLTTWFVHQGPRLVPNSHLKRVTKGRPKKSCFLNEMDMHDFRGPKHCRLCKGEGHS</sequence>
<keyword evidence="2" id="KW-1185">Reference proteome</keyword>
<dbReference type="AlphaFoldDB" id="A0A445AQG8"/>
<comment type="caution">
    <text evidence="1">The sequence shown here is derived from an EMBL/GenBank/DDBJ whole genome shotgun (WGS) entry which is preliminary data.</text>
</comment>
<reference evidence="1 2" key="1">
    <citation type="submission" date="2019-01" db="EMBL/GenBank/DDBJ databases">
        <title>Sequencing of cultivated peanut Arachis hypogaea provides insights into genome evolution and oil improvement.</title>
        <authorList>
            <person name="Chen X."/>
        </authorList>
    </citation>
    <scope>NUCLEOTIDE SEQUENCE [LARGE SCALE GENOMIC DNA]</scope>
    <source>
        <strain evidence="2">cv. Fuhuasheng</strain>
        <tissue evidence="1">Leaves</tissue>
    </source>
</reference>
<accession>A0A445AQG8</accession>
<dbReference type="EMBL" id="SDMP01000011">
    <property type="protein sequence ID" value="RYR28689.1"/>
    <property type="molecule type" value="Genomic_DNA"/>
</dbReference>
<dbReference type="Proteomes" id="UP000289738">
    <property type="component" value="Chromosome B01"/>
</dbReference>
<proteinExistence type="predicted"/>
<protein>
    <submittedName>
        <fullName evidence="1">Uncharacterized protein</fullName>
    </submittedName>
</protein>
<gene>
    <name evidence="1" type="ORF">Ahy_B01g052847</name>
</gene>
<evidence type="ECO:0000313" key="2">
    <source>
        <dbReference type="Proteomes" id="UP000289738"/>
    </source>
</evidence>
<evidence type="ECO:0000313" key="1">
    <source>
        <dbReference type="EMBL" id="RYR28689.1"/>
    </source>
</evidence>
<name>A0A445AQG8_ARAHY</name>